<dbReference type="GO" id="GO:0043527">
    <property type="term" value="C:tRNA methyltransferase complex"/>
    <property type="evidence" value="ECO:0007669"/>
    <property type="project" value="TreeGrafter"/>
</dbReference>
<evidence type="ECO:0000313" key="10">
    <source>
        <dbReference type="Proteomes" id="UP000319746"/>
    </source>
</evidence>
<feature type="binding site" evidence="7">
    <location>
        <position position="228"/>
    </location>
    <ligand>
        <name>substrate</name>
    </ligand>
</feature>
<keyword evidence="3 7" id="KW-0489">Methyltransferase</keyword>
<feature type="binding site" evidence="7">
    <location>
        <begin position="297"/>
        <end position="300"/>
    </location>
    <ligand>
        <name>substrate</name>
    </ligand>
</feature>
<dbReference type="NCBIfam" id="TIGR00091">
    <property type="entry name" value="tRNA (guanosine(46)-N7)-methyltransferase TrmB"/>
    <property type="match status" value="1"/>
</dbReference>
<dbReference type="SUPFAM" id="SSF53335">
    <property type="entry name" value="S-adenosyl-L-methionine-dependent methyltransferases"/>
    <property type="match status" value="1"/>
</dbReference>
<accession>A0A543AM61</accession>
<evidence type="ECO:0000256" key="1">
    <source>
        <dbReference type="ARBA" id="ARBA00000142"/>
    </source>
</evidence>
<comment type="pathway">
    <text evidence="7">tRNA modification; N(7)-methylguanine-tRNA biosynthesis.</text>
</comment>
<feature type="binding site" evidence="7">
    <location>
        <position position="192"/>
    </location>
    <ligand>
        <name>S-adenosyl-L-methionine</name>
        <dbReference type="ChEBI" id="CHEBI:59789"/>
    </ligand>
</feature>
<dbReference type="InterPro" id="IPR003358">
    <property type="entry name" value="tRNA_(Gua-N-7)_MeTrfase_Trmb"/>
</dbReference>
<dbReference type="Pfam" id="PF02390">
    <property type="entry name" value="Methyltransf_4"/>
    <property type="match status" value="1"/>
</dbReference>
<dbReference type="InterPro" id="IPR055361">
    <property type="entry name" value="tRNA_methyltr_TrmB_bact"/>
</dbReference>
<organism evidence="9 10">
    <name type="scientific">Enteractinococcus coprophilus</name>
    <dbReference type="NCBI Taxonomy" id="1027633"/>
    <lineage>
        <taxon>Bacteria</taxon>
        <taxon>Bacillati</taxon>
        <taxon>Actinomycetota</taxon>
        <taxon>Actinomycetes</taxon>
        <taxon>Micrococcales</taxon>
        <taxon>Micrococcaceae</taxon>
    </lineage>
</organism>
<comment type="function">
    <text evidence="2 7">Catalyzes the formation of N(7)-methylguanine at position 46 (m7G46) in tRNA.</text>
</comment>
<evidence type="ECO:0000256" key="4">
    <source>
        <dbReference type="ARBA" id="ARBA00022679"/>
    </source>
</evidence>
<feature type="binding site" evidence="7">
    <location>
        <position position="169"/>
    </location>
    <ligand>
        <name>S-adenosyl-L-methionine</name>
        <dbReference type="ChEBI" id="CHEBI:59789"/>
    </ligand>
</feature>
<feature type="compositionally biased region" description="Polar residues" evidence="8">
    <location>
        <begin position="1"/>
        <end position="25"/>
    </location>
</feature>
<comment type="caution">
    <text evidence="7">Lacks conserved residue(s) required for the propagation of feature annotation.</text>
</comment>
<evidence type="ECO:0000256" key="7">
    <source>
        <dbReference type="HAMAP-Rule" id="MF_01057"/>
    </source>
</evidence>
<feature type="compositionally biased region" description="Basic and acidic residues" evidence="8">
    <location>
        <begin position="27"/>
        <end position="39"/>
    </location>
</feature>
<dbReference type="EC" id="2.1.1.33" evidence="7"/>
<dbReference type="PANTHER" id="PTHR23417">
    <property type="entry name" value="3-DEOXY-D-MANNO-OCTULOSONIC-ACID TRANSFERASE/TRNA GUANINE-N 7 - -METHYLTRANSFERASE"/>
    <property type="match status" value="1"/>
</dbReference>
<evidence type="ECO:0000256" key="5">
    <source>
        <dbReference type="ARBA" id="ARBA00022691"/>
    </source>
</evidence>
<keyword evidence="10" id="KW-1185">Reference proteome</keyword>
<evidence type="ECO:0000313" key="9">
    <source>
        <dbReference type="EMBL" id="TQL73680.1"/>
    </source>
</evidence>
<dbReference type="EMBL" id="VFOU01000001">
    <property type="protein sequence ID" value="TQL73680.1"/>
    <property type="molecule type" value="Genomic_DNA"/>
</dbReference>
<gene>
    <name evidence="7" type="primary">trmB</name>
    <name evidence="9" type="ORF">FB556_0122</name>
</gene>
<name>A0A543AM61_9MICC</name>
<dbReference type="AlphaFoldDB" id="A0A543AM61"/>
<sequence length="319" mass="35470">MTPTSQHSDTPRSPQEPVSKQQPNDAATRHEPAELDEIPKGYQQVETREGIKIVRDGPVSFVRRELAMSPTRQRLWQDHMGTTILPVTRTFADTSVAPQSHLNVAEVWGQAGPLIVDIGVGHGESTFAGAVQHPEANFLAVEVYRPGLAKLLDRVVTEGVTNVRMVEANAPEVLDHMLAAGAAQEVWIFFSDPWQKNRYHKRRLIQSKFLDQVARVLAPGGILRLATDWSNYAAQMREVADTHPAFENLHPGRLAGPDSPLTLARLHGTDNEIPQPLTEALDEVGGWAPRFETRPVTSFESKAQRAGRYIFDLAYQKID</sequence>
<keyword evidence="4 7" id="KW-0808">Transferase</keyword>
<evidence type="ECO:0000256" key="8">
    <source>
        <dbReference type="SAM" id="MobiDB-lite"/>
    </source>
</evidence>
<dbReference type="InterPro" id="IPR029063">
    <property type="entry name" value="SAM-dependent_MTases_sf"/>
</dbReference>
<comment type="caution">
    <text evidence="9">The sequence shown here is derived from an EMBL/GenBank/DDBJ whole genome shotgun (WGS) entry which is preliminary data.</text>
</comment>
<dbReference type="CDD" id="cd02440">
    <property type="entry name" value="AdoMet_MTases"/>
    <property type="match status" value="1"/>
</dbReference>
<dbReference type="OrthoDB" id="9802090at2"/>
<dbReference type="UniPathway" id="UPA00989"/>
<evidence type="ECO:0000256" key="3">
    <source>
        <dbReference type="ARBA" id="ARBA00022603"/>
    </source>
</evidence>
<feature type="binding site" evidence="7">
    <location>
        <position position="196"/>
    </location>
    <ligand>
        <name>substrate</name>
    </ligand>
</feature>
<comment type="similarity">
    <text evidence="7">Belongs to the class I-like SAM-binding methyltransferase superfamily. TrmB family.</text>
</comment>
<keyword evidence="6 7" id="KW-0819">tRNA processing</keyword>
<dbReference type="PROSITE" id="PS51625">
    <property type="entry name" value="SAM_MT_TRMB"/>
    <property type="match status" value="1"/>
</dbReference>
<feature type="binding site" evidence="7">
    <location>
        <position position="142"/>
    </location>
    <ligand>
        <name>S-adenosyl-L-methionine</name>
        <dbReference type="ChEBI" id="CHEBI:59789"/>
    </ligand>
</feature>
<dbReference type="GO" id="GO:0008176">
    <property type="term" value="F:tRNA (guanine(46)-N7)-methyltransferase activity"/>
    <property type="evidence" value="ECO:0007669"/>
    <property type="project" value="UniProtKB-UniRule"/>
</dbReference>
<keyword evidence="5 7" id="KW-0949">S-adenosyl-L-methionine</keyword>
<proteinExistence type="inferred from homology"/>
<dbReference type="Proteomes" id="UP000319746">
    <property type="component" value="Unassembled WGS sequence"/>
</dbReference>
<evidence type="ECO:0000256" key="2">
    <source>
        <dbReference type="ARBA" id="ARBA00003015"/>
    </source>
</evidence>
<dbReference type="PANTHER" id="PTHR23417:SF14">
    <property type="entry name" value="PENTACOTRIPEPTIDE-REPEAT REGION OF PRORP DOMAIN-CONTAINING PROTEIN"/>
    <property type="match status" value="1"/>
</dbReference>
<evidence type="ECO:0000256" key="6">
    <source>
        <dbReference type="ARBA" id="ARBA00022694"/>
    </source>
</evidence>
<dbReference type="Gene3D" id="3.40.50.150">
    <property type="entry name" value="Vaccinia Virus protein VP39"/>
    <property type="match status" value="1"/>
</dbReference>
<reference evidence="9 10" key="1">
    <citation type="submission" date="2019-06" db="EMBL/GenBank/DDBJ databases">
        <title>Sequencing the genomes of 1000 actinobacteria strains.</title>
        <authorList>
            <person name="Klenk H.-P."/>
        </authorList>
    </citation>
    <scope>NUCLEOTIDE SEQUENCE [LARGE SCALE GENOMIC DNA]</scope>
    <source>
        <strain evidence="9 10">DSM 24083</strain>
    </source>
</reference>
<protein>
    <recommendedName>
        <fullName evidence="7">tRNA (guanine-N(7)-)-methyltransferase</fullName>
        <ecNumber evidence="7">2.1.1.33</ecNumber>
    </recommendedName>
    <alternativeName>
        <fullName evidence="7">tRNA (guanine(46)-N(7))-methyltransferase</fullName>
    </alternativeName>
    <alternativeName>
        <fullName evidence="7">tRNA(m7G46)-methyltransferase</fullName>
    </alternativeName>
</protein>
<dbReference type="HAMAP" id="MF_01057">
    <property type="entry name" value="tRNA_methyltr_TrmB"/>
    <property type="match status" value="1"/>
</dbReference>
<feature type="region of interest" description="Disordered" evidence="8">
    <location>
        <begin position="1"/>
        <end position="44"/>
    </location>
</feature>
<comment type="catalytic activity">
    <reaction evidence="1 7">
        <text>guanosine(46) in tRNA + S-adenosyl-L-methionine = N(7)-methylguanosine(46) in tRNA + S-adenosyl-L-homocysteine</text>
        <dbReference type="Rhea" id="RHEA:42708"/>
        <dbReference type="Rhea" id="RHEA-COMP:10188"/>
        <dbReference type="Rhea" id="RHEA-COMP:10189"/>
        <dbReference type="ChEBI" id="CHEBI:57856"/>
        <dbReference type="ChEBI" id="CHEBI:59789"/>
        <dbReference type="ChEBI" id="CHEBI:74269"/>
        <dbReference type="ChEBI" id="CHEBI:74480"/>
        <dbReference type="EC" id="2.1.1.33"/>
    </reaction>
</comment>
<feature type="binding site" evidence="7">
    <location>
        <position position="117"/>
    </location>
    <ligand>
        <name>S-adenosyl-L-methionine</name>
        <dbReference type="ChEBI" id="CHEBI:59789"/>
    </ligand>
</feature>
<dbReference type="RefSeq" id="WP_141863789.1">
    <property type="nucleotide sequence ID" value="NZ_BAABAN010000017.1"/>
</dbReference>